<feature type="region of interest" description="Disordered" evidence="7">
    <location>
        <begin position="1"/>
        <end position="27"/>
    </location>
</feature>
<name>A0A383WBZ5_TETOB</name>
<dbReference type="InterPro" id="IPR003960">
    <property type="entry name" value="ATPase_AAA_CS"/>
</dbReference>
<evidence type="ECO:0000256" key="1">
    <source>
        <dbReference type="ARBA" id="ARBA00004173"/>
    </source>
</evidence>
<organism evidence="9 10">
    <name type="scientific">Tetradesmus obliquus</name>
    <name type="common">Green alga</name>
    <name type="synonym">Acutodesmus obliquus</name>
    <dbReference type="NCBI Taxonomy" id="3088"/>
    <lineage>
        <taxon>Eukaryota</taxon>
        <taxon>Viridiplantae</taxon>
        <taxon>Chlorophyta</taxon>
        <taxon>core chlorophytes</taxon>
        <taxon>Chlorophyceae</taxon>
        <taxon>CS clade</taxon>
        <taxon>Sphaeropleales</taxon>
        <taxon>Scenedesmaceae</taxon>
        <taxon>Tetradesmus</taxon>
    </lineage>
</organism>
<keyword evidence="4" id="KW-0175">Coiled coil</keyword>
<evidence type="ECO:0000313" key="10">
    <source>
        <dbReference type="Proteomes" id="UP000256970"/>
    </source>
</evidence>
<evidence type="ECO:0000259" key="8">
    <source>
        <dbReference type="SMART" id="SM00382"/>
    </source>
</evidence>
<dbReference type="SUPFAM" id="SSF52540">
    <property type="entry name" value="P-loop containing nucleoside triphosphate hydrolases"/>
    <property type="match status" value="1"/>
</dbReference>
<dbReference type="PANTHER" id="PTHR45644:SF56">
    <property type="entry name" value="AAA ATPASE, PUTATIVE (AFU_ORTHOLOGUE AFUA_2G12920)-RELATED"/>
    <property type="match status" value="1"/>
</dbReference>
<evidence type="ECO:0000256" key="7">
    <source>
        <dbReference type="SAM" id="MobiDB-lite"/>
    </source>
</evidence>
<sequence length="513" mass="54824">MGQALGTAQGSDHAAVPALPARGKAGPRKDGMAILGEVLSAAIATGFLVWGLKITLSYMDPYREQRREAKRQSQFLRQRLGRNIELNEFEMLLASQVLNPRCIDVSLDDIGGLEQVKEDMRLKVLRPLSEPDTFCTTLWRPVKGVLFYGPPGTGKTMLAKALAAESRCFFINVTASAIMSKWYGDANRFIRAIFTLAAKLEPAVIFIDEVDAFLTKRGAQSEHEATLQAKTEFMQLWDGMEGARGARVLVMGATNRPWMVDEAVLRRFALQYEIGLPTKAERTAILRRYLLRHQTDMAALRQAGAQLAEDEGGVDMDLLLNTPAVGSAAGSPGALDVVAAATEGYSGSDLMELASQAAQNVLVEHWSSHDSSSSDRSKLRQLSAADLLRAAKDVQPSVSKAQEYNQGLHGSASFDAGGNSNGAAGLAGMAQLMAALAASATSSRQGAVASRNGSRKSGAAATAATTTTTTGDVEDVEVGTPVPADVDRDEARRDEMYKFIGKMVMGSMGGAAF</sequence>
<evidence type="ECO:0000256" key="2">
    <source>
        <dbReference type="ARBA" id="ARBA00022741"/>
    </source>
</evidence>
<comment type="subcellular location">
    <subcellularLocation>
        <location evidence="1">Mitochondrion</location>
    </subcellularLocation>
</comment>
<dbReference type="EMBL" id="FNXT01001225">
    <property type="protein sequence ID" value="SZX75138.1"/>
    <property type="molecule type" value="Genomic_DNA"/>
</dbReference>
<evidence type="ECO:0000256" key="6">
    <source>
        <dbReference type="RuleBase" id="RU003651"/>
    </source>
</evidence>
<reference evidence="9 10" key="1">
    <citation type="submission" date="2016-10" db="EMBL/GenBank/DDBJ databases">
        <authorList>
            <person name="Cai Z."/>
        </authorList>
    </citation>
    <scope>NUCLEOTIDE SEQUENCE [LARGE SCALE GENOMIC DNA]</scope>
</reference>
<comment type="similarity">
    <text evidence="6">Belongs to the AAA ATPase family.</text>
</comment>
<accession>A0A383WBZ5</accession>
<dbReference type="Gene3D" id="1.10.8.60">
    <property type="match status" value="1"/>
</dbReference>
<evidence type="ECO:0000256" key="3">
    <source>
        <dbReference type="ARBA" id="ARBA00022840"/>
    </source>
</evidence>
<dbReference type="FunFam" id="3.40.50.300:FF:001025">
    <property type="entry name" value="ATPase family, AAA domain-containing 2B"/>
    <property type="match status" value="1"/>
</dbReference>
<feature type="compositionally biased region" description="Polar residues" evidence="7">
    <location>
        <begin position="1"/>
        <end position="10"/>
    </location>
</feature>
<keyword evidence="3 6" id="KW-0067">ATP-binding</keyword>
<dbReference type="PROSITE" id="PS00674">
    <property type="entry name" value="AAA"/>
    <property type="match status" value="1"/>
</dbReference>
<proteinExistence type="inferred from homology"/>
<evidence type="ECO:0000313" key="9">
    <source>
        <dbReference type="EMBL" id="SZX75138.1"/>
    </source>
</evidence>
<dbReference type="GO" id="GO:0005741">
    <property type="term" value="C:mitochondrial outer membrane"/>
    <property type="evidence" value="ECO:0007669"/>
    <property type="project" value="TreeGrafter"/>
</dbReference>
<dbReference type="Gene3D" id="6.10.20.150">
    <property type="match status" value="1"/>
</dbReference>
<dbReference type="InterPro" id="IPR003593">
    <property type="entry name" value="AAA+_ATPase"/>
</dbReference>
<dbReference type="PANTHER" id="PTHR45644">
    <property type="entry name" value="AAA ATPASE, PUTATIVE (AFU_ORTHOLOGUE AFUA_2G12920)-RELATED-RELATED"/>
    <property type="match status" value="1"/>
</dbReference>
<keyword evidence="5" id="KW-0496">Mitochondrion</keyword>
<gene>
    <name evidence="9" type="ORF">BQ4739_LOCUS15443</name>
</gene>
<protein>
    <recommendedName>
        <fullName evidence="8">AAA+ ATPase domain-containing protein</fullName>
    </recommendedName>
</protein>
<evidence type="ECO:0000256" key="5">
    <source>
        <dbReference type="ARBA" id="ARBA00023128"/>
    </source>
</evidence>
<feature type="compositionally biased region" description="Low complexity" evidence="7">
    <location>
        <begin position="459"/>
        <end position="470"/>
    </location>
</feature>
<dbReference type="InterPro" id="IPR003959">
    <property type="entry name" value="ATPase_AAA_core"/>
</dbReference>
<dbReference type="InterPro" id="IPR051701">
    <property type="entry name" value="Mito_OM_Translocase_MSP1"/>
</dbReference>
<feature type="region of interest" description="Disordered" evidence="7">
    <location>
        <begin position="447"/>
        <end position="483"/>
    </location>
</feature>
<dbReference type="Pfam" id="PF00004">
    <property type="entry name" value="AAA"/>
    <property type="match status" value="1"/>
</dbReference>
<dbReference type="SMART" id="SM00382">
    <property type="entry name" value="AAA"/>
    <property type="match status" value="1"/>
</dbReference>
<dbReference type="InterPro" id="IPR027417">
    <property type="entry name" value="P-loop_NTPase"/>
</dbReference>
<dbReference type="GO" id="GO:0005524">
    <property type="term" value="F:ATP binding"/>
    <property type="evidence" value="ECO:0007669"/>
    <property type="project" value="UniProtKB-KW"/>
</dbReference>
<dbReference type="Gene3D" id="3.40.50.300">
    <property type="entry name" value="P-loop containing nucleotide triphosphate hydrolases"/>
    <property type="match status" value="1"/>
</dbReference>
<dbReference type="Proteomes" id="UP000256970">
    <property type="component" value="Unassembled WGS sequence"/>
</dbReference>
<keyword evidence="2 6" id="KW-0547">Nucleotide-binding</keyword>
<dbReference type="AlphaFoldDB" id="A0A383WBZ5"/>
<evidence type="ECO:0000256" key="4">
    <source>
        <dbReference type="ARBA" id="ARBA00023054"/>
    </source>
</evidence>
<feature type="domain" description="AAA+ ATPase" evidence="8">
    <location>
        <begin position="141"/>
        <end position="280"/>
    </location>
</feature>
<dbReference type="GO" id="GO:0016887">
    <property type="term" value="F:ATP hydrolysis activity"/>
    <property type="evidence" value="ECO:0007669"/>
    <property type="project" value="InterPro"/>
</dbReference>
<keyword evidence="10" id="KW-1185">Reference proteome</keyword>
<dbReference type="STRING" id="3088.A0A383WBZ5"/>